<geneLocation type="plasmid" evidence="2">
    <name>ppnihbp1_1</name>
</geneLocation>
<protein>
    <submittedName>
        <fullName evidence="1">Uncharacterized protein</fullName>
    </submittedName>
</protein>
<evidence type="ECO:0000313" key="2">
    <source>
        <dbReference type="Proteomes" id="UP000501063"/>
    </source>
</evidence>
<reference evidence="1 2" key="1">
    <citation type="submission" date="2020-02" db="EMBL/GenBank/DDBJ databases">
        <title>Integrative conjugative elements (ICEs) and plasmids drive adaptation of Pseudomonas nitroreducens strain HBP1 to wastewater environment.</title>
        <authorList>
            <person name="Sentchilo V."/>
            <person name="Carraro N."/>
            <person name="Bertelli C."/>
            <person name="van der Meer J.R."/>
        </authorList>
    </citation>
    <scope>NUCLEOTIDE SEQUENCE [LARGE SCALE GENOMIC DNA]</scope>
    <source>
        <strain evidence="1 2">HBP1</strain>
        <plasmid evidence="2">ppnihbp1_1</plasmid>
    </source>
</reference>
<dbReference type="EMBL" id="CP049142">
    <property type="protein sequence ID" value="QIE91388.1"/>
    <property type="molecule type" value="Genomic_DNA"/>
</dbReference>
<gene>
    <name evidence="1" type="ORF">G5B91_34135</name>
</gene>
<evidence type="ECO:0000313" key="1">
    <source>
        <dbReference type="EMBL" id="QIE91388.1"/>
    </source>
</evidence>
<sequence>MSLLNLVEIQSRLEVDGEQTMKQHQAVFHLQGHDVGHLSAAGLDWLSEVGRAHGTTHVQSHAFSRLGSMMSAWRGEDLVAYFIQVGESAESADLHCVQIAGDMDHGMDLQLHQSPDDALSSGLMWMREFSDTMPGLVFDGMENGAGDLVRLCWDHEGRLAGYFATFQDPLGWTYLTQRVIDQAIAAPAAAA</sequence>
<accession>A0A6G6J7R1</accession>
<keyword evidence="1" id="KW-0614">Plasmid</keyword>
<dbReference type="RefSeq" id="WP_024767808.1">
    <property type="nucleotide sequence ID" value="NZ_CP049142.1"/>
</dbReference>
<name>A0A6G6J7R1_PSENT</name>
<dbReference type="AlphaFoldDB" id="A0A6G6J7R1"/>
<proteinExistence type="predicted"/>
<dbReference type="Proteomes" id="UP000501063">
    <property type="component" value="Plasmid pPniHBP1_1"/>
</dbReference>
<dbReference type="KEGG" id="pnt:G5B91_34135"/>
<organism evidence="1 2">
    <name type="scientific">Pseudomonas nitroreducens</name>
    <dbReference type="NCBI Taxonomy" id="46680"/>
    <lineage>
        <taxon>Bacteria</taxon>
        <taxon>Pseudomonadati</taxon>
        <taxon>Pseudomonadota</taxon>
        <taxon>Gammaproteobacteria</taxon>
        <taxon>Pseudomonadales</taxon>
        <taxon>Pseudomonadaceae</taxon>
        <taxon>Pseudomonas</taxon>
    </lineage>
</organism>